<dbReference type="RefSeq" id="WP_243066561.1">
    <property type="nucleotide sequence ID" value="NZ_JAIVFK010000004.1"/>
</dbReference>
<dbReference type="InterPro" id="IPR025979">
    <property type="entry name" value="ChrR-like_cupin_dom"/>
</dbReference>
<dbReference type="EMBL" id="JAIVFP010000001">
    <property type="protein sequence ID" value="MCI4682558.1"/>
    <property type="molecule type" value="Genomic_DNA"/>
</dbReference>
<sequence length="217" mass="23640">MRLNDDLTSRAAAHAGRLPWTPSPAPGVERCMLFRIGDEIARATSIVRFAPNSRFPAHEHGGGEEILVLEGVFQDETGDYPAGSYLRNPTGTAHAPGSDAGCVIFVKLWQFRADDHAVVALPPEAGTSRRLLFENASERVWQENWAPGAEIRLPNPDGLEIFVLSGSFTENGECFERWSWLRLPPAQALGGFVGPQGVRLWLKAGALLQPNVCALEA</sequence>
<dbReference type="Proteomes" id="UP001139104">
    <property type="component" value="Unassembled WGS sequence"/>
</dbReference>
<evidence type="ECO:0000259" key="1">
    <source>
        <dbReference type="Pfam" id="PF12973"/>
    </source>
</evidence>
<dbReference type="SUPFAM" id="SSF51182">
    <property type="entry name" value="RmlC-like cupins"/>
    <property type="match status" value="2"/>
</dbReference>
<reference evidence="2" key="1">
    <citation type="journal article" date="2022" name="ISME J.">
        <title>Identification of active gaseous-alkane degraders at natural gas seeps.</title>
        <authorList>
            <person name="Farhan Ul Haque M."/>
            <person name="Hernandez M."/>
            <person name="Crombie A.T."/>
            <person name="Murrell J.C."/>
        </authorList>
    </citation>
    <scope>NUCLEOTIDE SEQUENCE</scope>
    <source>
        <strain evidence="2">PC2</strain>
    </source>
</reference>
<feature type="domain" description="ChrR-like cupin" evidence="1">
    <location>
        <begin position="9"/>
        <end position="111"/>
    </location>
</feature>
<evidence type="ECO:0000313" key="3">
    <source>
        <dbReference type="Proteomes" id="UP001139104"/>
    </source>
</evidence>
<dbReference type="InterPro" id="IPR011051">
    <property type="entry name" value="RmlC_Cupin_sf"/>
</dbReference>
<evidence type="ECO:0000313" key="2">
    <source>
        <dbReference type="EMBL" id="MCI4682558.1"/>
    </source>
</evidence>
<dbReference type="InterPro" id="IPR014710">
    <property type="entry name" value="RmlC-like_jellyroll"/>
</dbReference>
<organism evidence="2 3">
    <name type="scientific">Candidatus Rhodoblastus alkanivorans</name>
    <dbReference type="NCBI Taxonomy" id="2954117"/>
    <lineage>
        <taxon>Bacteria</taxon>
        <taxon>Pseudomonadati</taxon>
        <taxon>Pseudomonadota</taxon>
        <taxon>Alphaproteobacteria</taxon>
        <taxon>Hyphomicrobiales</taxon>
        <taxon>Rhodoblastaceae</taxon>
        <taxon>Rhodoblastus</taxon>
    </lineage>
</organism>
<name>A0ABS9Z4F2_9HYPH</name>
<protein>
    <submittedName>
        <fullName evidence="2">Cupin domain-containing protein</fullName>
    </submittedName>
</protein>
<gene>
    <name evidence="2" type="ORF">K2U94_07250</name>
</gene>
<dbReference type="Pfam" id="PF12973">
    <property type="entry name" value="Cupin_7"/>
    <property type="match status" value="1"/>
</dbReference>
<comment type="caution">
    <text evidence="2">The sequence shown here is derived from an EMBL/GenBank/DDBJ whole genome shotgun (WGS) entry which is preliminary data.</text>
</comment>
<keyword evidence="3" id="KW-1185">Reference proteome</keyword>
<accession>A0ABS9Z4F2</accession>
<dbReference type="CDD" id="cd20303">
    <property type="entry name" value="cupin_ChrR_1"/>
    <property type="match status" value="1"/>
</dbReference>
<proteinExistence type="predicted"/>
<dbReference type="Gene3D" id="2.60.120.10">
    <property type="entry name" value="Jelly Rolls"/>
    <property type="match status" value="1"/>
</dbReference>